<evidence type="ECO:0000256" key="5">
    <source>
        <dbReference type="ARBA" id="ARBA00022989"/>
    </source>
</evidence>
<evidence type="ECO:0000313" key="9">
    <source>
        <dbReference type="EMBL" id="CAG9800422.1"/>
    </source>
</evidence>
<dbReference type="Pfam" id="PF04923">
    <property type="entry name" value="Ninjurin"/>
    <property type="match status" value="1"/>
</dbReference>
<feature type="transmembrane region" description="Helical" evidence="8">
    <location>
        <begin position="130"/>
        <end position="154"/>
    </location>
</feature>
<protein>
    <recommendedName>
        <fullName evidence="11">Ninjurin a</fullName>
    </recommendedName>
</protein>
<evidence type="ECO:0000256" key="2">
    <source>
        <dbReference type="ARBA" id="ARBA00008141"/>
    </source>
</evidence>
<keyword evidence="6 8" id="KW-0472">Membrane</keyword>
<evidence type="ECO:0000256" key="4">
    <source>
        <dbReference type="ARBA" id="ARBA00022889"/>
    </source>
</evidence>
<keyword evidence="5 8" id="KW-1133">Transmembrane helix</keyword>
<keyword evidence="10" id="KW-1185">Reference proteome</keyword>
<feature type="region of interest" description="Disordered" evidence="7">
    <location>
        <begin position="28"/>
        <end position="48"/>
    </location>
</feature>
<comment type="subcellular location">
    <subcellularLocation>
        <location evidence="1">Membrane</location>
        <topology evidence="1">Multi-pass membrane protein</topology>
    </subcellularLocation>
</comment>
<organism evidence="9 10">
    <name type="scientific">Chironomus riparius</name>
    <dbReference type="NCBI Taxonomy" id="315576"/>
    <lineage>
        <taxon>Eukaryota</taxon>
        <taxon>Metazoa</taxon>
        <taxon>Ecdysozoa</taxon>
        <taxon>Arthropoda</taxon>
        <taxon>Hexapoda</taxon>
        <taxon>Insecta</taxon>
        <taxon>Pterygota</taxon>
        <taxon>Neoptera</taxon>
        <taxon>Endopterygota</taxon>
        <taxon>Diptera</taxon>
        <taxon>Nematocera</taxon>
        <taxon>Chironomoidea</taxon>
        <taxon>Chironomidae</taxon>
        <taxon>Chironominae</taxon>
        <taxon>Chironomus</taxon>
    </lineage>
</organism>
<name>A0A9N9WNR0_9DIPT</name>
<dbReference type="EMBL" id="OU895877">
    <property type="protein sequence ID" value="CAG9800422.1"/>
    <property type="molecule type" value="Genomic_DNA"/>
</dbReference>
<sequence>MTTEANVKFTVQNENIKLEKRIPPIAKYESFDDRDESDQVDGGDTKPFLDVPGIDDGPLFNDKKPRVVPSGYFPQWPSSYPPEADVSNIPSLNLYQQKKTIAQGMLDLALLSSNANQLRYILDYKERNHYYYISLSCISSSLVLQVLVAIALVFKSRYNIDNEQEYANADRINNFITMGILFITIINVFTSAFGVSSPQ</sequence>
<proteinExistence type="inferred from homology"/>
<evidence type="ECO:0000256" key="6">
    <source>
        <dbReference type="ARBA" id="ARBA00023136"/>
    </source>
</evidence>
<feature type="transmembrane region" description="Helical" evidence="8">
    <location>
        <begin position="175"/>
        <end position="195"/>
    </location>
</feature>
<gene>
    <name evidence="9" type="ORF">CHIRRI_LOCUS3365</name>
</gene>
<evidence type="ECO:0000256" key="7">
    <source>
        <dbReference type="SAM" id="MobiDB-lite"/>
    </source>
</evidence>
<dbReference type="OrthoDB" id="6114058at2759"/>
<evidence type="ECO:0000256" key="8">
    <source>
        <dbReference type="SAM" id="Phobius"/>
    </source>
</evidence>
<dbReference type="PANTHER" id="PTHR12316:SF20">
    <property type="entry name" value="NINJURIN-A"/>
    <property type="match status" value="1"/>
</dbReference>
<dbReference type="Proteomes" id="UP001153620">
    <property type="component" value="Chromosome 1"/>
</dbReference>
<reference evidence="9" key="1">
    <citation type="submission" date="2022-01" db="EMBL/GenBank/DDBJ databases">
        <authorList>
            <person name="King R."/>
        </authorList>
    </citation>
    <scope>NUCLEOTIDE SEQUENCE</scope>
</reference>
<dbReference type="InterPro" id="IPR007007">
    <property type="entry name" value="Ninjurin"/>
</dbReference>
<dbReference type="AlphaFoldDB" id="A0A9N9WNR0"/>
<evidence type="ECO:0000313" key="10">
    <source>
        <dbReference type="Proteomes" id="UP001153620"/>
    </source>
</evidence>
<dbReference type="GO" id="GO:0016020">
    <property type="term" value="C:membrane"/>
    <property type="evidence" value="ECO:0007669"/>
    <property type="project" value="UniProtKB-SubCell"/>
</dbReference>
<keyword evidence="4" id="KW-0130">Cell adhesion</keyword>
<dbReference type="PANTHER" id="PTHR12316">
    <property type="entry name" value="NINJURIN-RELATED"/>
    <property type="match status" value="1"/>
</dbReference>
<evidence type="ECO:0008006" key="11">
    <source>
        <dbReference type="Google" id="ProtNLM"/>
    </source>
</evidence>
<dbReference type="GO" id="GO:0042246">
    <property type="term" value="P:tissue regeneration"/>
    <property type="evidence" value="ECO:0007669"/>
    <property type="project" value="InterPro"/>
</dbReference>
<evidence type="ECO:0000256" key="1">
    <source>
        <dbReference type="ARBA" id="ARBA00004141"/>
    </source>
</evidence>
<accession>A0A9N9WNR0</accession>
<feature type="compositionally biased region" description="Acidic residues" evidence="7">
    <location>
        <begin position="32"/>
        <end position="41"/>
    </location>
</feature>
<keyword evidence="3 8" id="KW-0812">Transmembrane</keyword>
<dbReference type="GO" id="GO:0007155">
    <property type="term" value="P:cell adhesion"/>
    <property type="evidence" value="ECO:0007669"/>
    <property type="project" value="UniProtKB-KW"/>
</dbReference>
<reference evidence="9" key="2">
    <citation type="submission" date="2022-10" db="EMBL/GenBank/DDBJ databases">
        <authorList>
            <consortium name="ENA_rothamsted_submissions"/>
            <consortium name="culmorum"/>
            <person name="King R."/>
        </authorList>
    </citation>
    <scope>NUCLEOTIDE SEQUENCE</scope>
</reference>
<comment type="similarity">
    <text evidence="2">Belongs to the ninjurin family.</text>
</comment>
<evidence type="ECO:0000256" key="3">
    <source>
        <dbReference type="ARBA" id="ARBA00022692"/>
    </source>
</evidence>